<dbReference type="InterPro" id="IPR050535">
    <property type="entry name" value="DNA_Repair-Maintenance_Comp"/>
</dbReference>
<evidence type="ECO:0000256" key="3">
    <source>
        <dbReference type="ARBA" id="ARBA00022839"/>
    </source>
</evidence>
<evidence type="ECO:0000313" key="5">
    <source>
        <dbReference type="EMBL" id="CDM66853.1"/>
    </source>
</evidence>
<protein>
    <submittedName>
        <fullName evidence="5">DNA repair exonuclease</fullName>
    </submittedName>
</protein>
<accession>A0A0B6WZZ4</accession>
<dbReference type="GO" id="GO:0004527">
    <property type="term" value="F:exonuclease activity"/>
    <property type="evidence" value="ECO:0007669"/>
    <property type="project" value="UniProtKB-KW"/>
</dbReference>
<dbReference type="PANTHER" id="PTHR30337">
    <property type="entry name" value="COMPONENT OF ATP-DEPENDENT DSDNA EXONUCLEASE"/>
    <property type="match status" value="1"/>
</dbReference>
<sequence>MRFLHIADIHLGCRRYNLEERARDFFRAWYDVIERHAVPSGPDFVLIAGDLFHVRRVDPLTMNQAIAGLRLLKEAGIPVLAIEGNHDQCDALSGSSWLRSLSQWGFLKLLEPQRGEDGQMRIVAWDDEACCGSYIDIAGARIFGSNWYGMSTNAALPRLAEAIKPFISERRFNILMLHTDVEGQTNRPIPALSFARLNELKAIIDYVALGHTHRRFEFDNWAFNPGSLEACTVDEYQEERGFYLVEVDDGKGITARHIRDYVQRPIRRVWIDVSGSSGPERVRTQVLDKIQREISSSPEDGELKPIVEVTLRGRLGFRSSRLEIATLRDLIQEMTGALHVIVRNLTVPVEYQVGDSIDPSVPRHERERRILEDLIARDARYRDRAPAIAAMIMETKRLALAEAAPETIADFIAQQLEAPTEEEQRCEAHSEDDAKLRV</sequence>
<dbReference type="Gene3D" id="3.60.21.10">
    <property type="match status" value="1"/>
</dbReference>
<reference evidence="5 6" key="1">
    <citation type="submission" date="2013-12" db="EMBL/GenBank/DDBJ databases">
        <authorList>
            <person name="Stott M."/>
        </authorList>
    </citation>
    <scope>NUCLEOTIDE SEQUENCE [LARGE SCALE GENOMIC DNA]</scope>
    <source>
        <strain evidence="5 6">K22</strain>
    </source>
</reference>
<keyword evidence="3 5" id="KW-0269">Exonuclease</keyword>
<dbReference type="InterPro" id="IPR004843">
    <property type="entry name" value="Calcineurin-like_PHP"/>
</dbReference>
<organism evidence="5 6">
    <name type="scientific">Pyrinomonas methylaliphatogenes</name>
    <dbReference type="NCBI Taxonomy" id="454194"/>
    <lineage>
        <taxon>Bacteria</taxon>
        <taxon>Pseudomonadati</taxon>
        <taxon>Acidobacteriota</taxon>
        <taxon>Blastocatellia</taxon>
        <taxon>Blastocatellales</taxon>
        <taxon>Pyrinomonadaceae</taxon>
        <taxon>Pyrinomonas</taxon>
    </lineage>
</organism>
<dbReference type="STRING" id="454194.PYK22_02892"/>
<dbReference type="CDD" id="cd00840">
    <property type="entry name" value="MPP_Mre11_N"/>
    <property type="match status" value="1"/>
</dbReference>
<evidence type="ECO:0000259" key="4">
    <source>
        <dbReference type="Pfam" id="PF00149"/>
    </source>
</evidence>
<dbReference type="RefSeq" id="WP_060635710.1">
    <property type="nucleotide sequence ID" value="NZ_CBXV010000008.1"/>
</dbReference>
<feature type="domain" description="Calcineurin-like phosphoesterase" evidence="4">
    <location>
        <begin position="1"/>
        <end position="214"/>
    </location>
</feature>
<dbReference type="OrthoDB" id="9773856at2"/>
<dbReference type="SUPFAM" id="SSF56300">
    <property type="entry name" value="Metallo-dependent phosphatases"/>
    <property type="match status" value="1"/>
</dbReference>
<evidence type="ECO:0000313" key="6">
    <source>
        <dbReference type="Proteomes" id="UP000031518"/>
    </source>
</evidence>
<keyword evidence="1" id="KW-0540">Nuclease</keyword>
<dbReference type="InterPro" id="IPR041796">
    <property type="entry name" value="Mre11_N"/>
</dbReference>
<dbReference type="PANTHER" id="PTHR30337:SF0">
    <property type="entry name" value="NUCLEASE SBCCD SUBUNIT D"/>
    <property type="match status" value="1"/>
</dbReference>
<reference evidence="5 6" key="2">
    <citation type="submission" date="2015-01" db="EMBL/GenBank/DDBJ databases">
        <title>Complete genome sequence of Pyrinomonas methylaliphatogenes type strain K22T.</title>
        <authorList>
            <person name="Lee K.C.Y."/>
            <person name="Power J.F."/>
            <person name="Dunfield P.F."/>
            <person name="Morgan X.C."/>
            <person name="Huttenhower C."/>
            <person name="Stott M.B."/>
        </authorList>
    </citation>
    <scope>NUCLEOTIDE SEQUENCE [LARGE SCALE GENOMIC DNA]</scope>
    <source>
        <strain evidence="5 6">K22</strain>
    </source>
</reference>
<name>A0A0B6WZZ4_9BACT</name>
<keyword evidence="6" id="KW-1185">Reference proteome</keyword>
<evidence type="ECO:0000256" key="2">
    <source>
        <dbReference type="ARBA" id="ARBA00022801"/>
    </source>
</evidence>
<dbReference type="Proteomes" id="UP000031518">
    <property type="component" value="Unassembled WGS sequence"/>
</dbReference>
<keyword evidence="2" id="KW-0378">Hydrolase</keyword>
<proteinExistence type="predicted"/>
<dbReference type="EMBL" id="CBXV010000008">
    <property type="protein sequence ID" value="CDM66853.1"/>
    <property type="molecule type" value="Genomic_DNA"/>
</dbReference>
<evidence type="ECO:0000256" key="1">
    <source>
        <dbReference type="ARBA" id="ARBA00022722"/>
    </source>
</evidence>
<gene>
    <name evidence="5" type="ORF">PYK22_02892</name>
</gene>
<dbReference type="Pfam" id="PF00149">
    <property type="entry name" value="Metallophos"/>
    <property type="match status" value="1"/>
</dbReference>
<dbReference type="InterPro" id="IPR029052">
    <property type="entry name" value="Metallo-depent_PP-like"/>
</dbReference>
<dbReference type="AlphaFoldDB" id="A0A0B6WZZ4"/>